<sequence length="265" mass="29001">MSRRASAVFLLCLSGWGLSGWGWALTCEQATWPEAQRAARKRIAQLPQQNLSCRTAASEFVKCLLYRAPLGTVLDLYKKAYPGTDKAFGNGRQLIRIPLNSCTVGKAPPVHPYRGIRIFSYSHPLGLNLKLPDSIGIRITWNGLGTPASIIIQPVSGGTRVEYRRKSPVSEQLELDLEKALLAFQQQQKKSPWTYLMPPDCASLGLRSSARYAVGECAVLPGNLLGRGPTIAVSISRSADASVPLGTMRYFTADQCGPHFTKEKP</sequence>
<reference evidence="2" key="1">
    <citation type="journal article" date="2019" name="Int. J. Syst. Evol. Microbiol.">
        <title>The Global Catalogue of Microorganisms (GCM) 10K type strain sequencing project: providing services to taxonomists for standard genome sequencing and annotation.</title>
        <authorList>
            <consortium name="The Broad Institute Genomics Platform"/>
            <consortium name="The Broad Institute Genome Sequencing Center for Infectious Disease"/>
            <person name="Wu L."/>
            <person name="Ma J."/>
        </authorList>
    </citation>
    <scope>NUCLEOTIDE SEQUENCE [LARGE SCALE GENOMIC DNA]</scope>
    <source>
        <strain evidence="2">CGMCC 1.8884</strain>
    </source>
</reference>
<organism evidence="1 2">
    <name type="scientific">Deinococcus wulumuqiensis</name>
    <dbReference type="NCBI Taxonomy" id="980427"/>
    <lineage>
        <taxon>Bacteria</taxon>
        <taxon>Thermotogati</taxon>
        <taxon>Deinococcota</taxon>
        <taxon>Deinococci</taxon>
        <taxon>Deinococcales</taxon>
        <taxon>Deinococcaceae</taxon>
        <taxon>Deinococcus</taxon>
    </lineage>
</organism>
<keyword evidence="2" id="KW-1185">Reference proteome</keyword>
<name>A0ABQ2PUD0_9DEIO</name>
<dbReference type="Proteomes" id="UP000630135">
    <property type="component" value="Unassembled WGS sequence"/>
</dbReference>
<gene>
    <name evidence="1" type="ORF">GCM10008021_04960</name>
</gene>
<dbReference type="EMBL" id="BMLZ01000004">
    <property type="protein sequence ID" value="GGP28845.1"/>
    <property type="molecule type" value="Genomic_DNA"/>
</dbReference>
<evidence type="ECO:0000313" key="1">
    <source>
        <dbReference type="EMBL" id="GGP28845.1"/>
    </source>
</evidence>
<evidence type="ECO:0000313" key="2">
    <source>
        <dbReference type="Proteomes" id="UP000630135"/>
    </source>
</evidence>
<accession>A0ABQ2PUD0</accession>
<comment type="caution">
    <text evidence="1">The sequence shown here is derived from an EMBL/GenBank/DDBJ whole genome shotgun (WGS) entry which is preliminary data.</text>
</comment>
<protein>
    <submittedName>
        <fullName evidence="1">Uncharacterized protein</fullName>
    </submittedName>
</protein>
<proteinExistence type="predicted"/>